<dbReference type="EMBL" id="MU004230">
    <property type="protein sequence ID" value="KAF2674432.1"/>
    <property type="molecule type" value="Genomic_DNA"/>
</dbReference>
<dbReference type="GO" id="GO:0016829">
    <property type="term" value="F:lyase activity"/>
    <property type="evidence" value="ECO:0007669"/>
    <property type="project" value="UniProtKB-KW"/>
</dbReference>
<dbReference type="Pfam" id="PF00378">
    <property type="entry name" value="ECH_1"/>
    <property type="match status" value="1"/>
</dbReference>
<evidence type="ECO:0000256" key="2">
    <source>
        <dbReference type="ARBA" id="ARBA00004924"/>
    </source>
</evidence>
<evidence type="ECO:0000256" key="1">
    <source>
        <dbReference type="ARBA" id="ARBA00004275"/>
    </source>
</evidence>
<dbReference type="PANTHER" id="PTHR11941:SF68">
    <property type="entry name" value="CARNITINYL-COA DEHYDRATASE"/>
    <property type="match status" value="1"/>
</dbReference>
<dbReference type="PROSITE" id="PS00166">
    <property type="entry name" value="ENOYL_COA_HYDRATASE"/>
    <property type="match status" value="1"/>
</dbReference>
<reference evidence="9" key="1">
    <citation type="journal article" date="2020" name="Stud. Mycol.">
        <title>101 Dothideomycetes genomes: a test case for predicting lifestyles and emergence of pathogens.</title>
        <authorList>
            <person name="Haridas S."/>
            <person name="Albert R."/>
            <person name="Binder M."/>
            <person name="Bloem J."/>
            <person name="Labutti K."/>
            <person name="Salamov A."/>
            <person name="Andreopoulos B."/>
            <person name="Baker S."/>
            <person name="Barry K."/>
            <person name="Bills G."/>
            <person name="Bluhm B."/>
            <person name="Cannon C."/>
            <person name="Castanera R."/>
            <person name="Culley D."/>
            <person name="Daum C."/>
            <person name="Ezra D."/>
            <person name="Gonzalez J."/>
            <person name="Henrissat B."/>
            <person name="Kuo A."/>
            <person name="Liang C."/>
            <person name="Lipzen A."/>
            <person name="Lutzoni F."/>
            <person name="Magnuson J."/>
            <person name="Mondo S."/>
            <person name="Nolan M."/>
            <person name="Ohm R."/>
            <person name="Pangilinan J."/>
            <person name="Park H.-J."/>
            <person name="Ramirez L."/>
            <person name="Alfaro M."/>
            <person name="Sun H."/>
            <person name="Tritt A."/>
            <person name="Yoshinaga Y."/>
            <person name="Zwiers L.-H."/>
            <person name="Turgeon B."/>
            <person name="Goodwin S."/>
            <person name="Spatafora J."/>
            <person name="Crous P."/>
            <person name="Grigoriev I."/>
        </authorList>
    </citation>
    <scope>NUCLEOTIDE SEQUENCE</scope>
    <source>
        <strain evidence="9">CBS 115976</strain>
    </source>
</reference>
<evidence type="ECO:0000256" key="6">
    <source>
        <dbReference type="ARBA" id="ARBA00023235"/>
    </source>
</evidence>
<proteinExistence type="inferred from homology"/>
<evidence type="ECO:0000256" key="7">
    <source>
        <dbReference type="ARBA" id="ARBA00023239"/>
    </source>
</evidence>
<gene>
    <name evidence="9" type="ORF">BT63DRAFT_444955</name>
</gene>
<dbReference type="InterPro" id="IPR018376">
    <property type="entry name" value="Enoyl-CoA_hyd/isom_CS"/>
</dbReference>
<evidence type="ECO:0000256" key="3">
    <source>
        <dbReference type="ARBA" id="ARBA00005254"/>
    </source>
</evidence>
<keyword evidence="10" id="KW-1185">Reference proteome</keyword>
<accession>A0A6A6UQ85</accession>
<dbReference type="GO" id="GO:0005777">
    <property type="term" value="C:peroxisome"/>
    <property type="evidence" value="ECO:0007669"/>
    <property type="project" value="UniProtKB-SubCell"/>
</dbReference>
<keyword evidence="6" id="KW-0413">Isomerase</keyword>
<dbReference type="InterPro" id="IPR029045">
    <property type="entry name" value="ClpP/crotonase-like_dom_sf"/>
</dbReference>
<dbReference type="InterPro" id="IPR001753">
    <property type="entry name" value="Enoyl-CoA_hydra/iso"/>
</dbReference>
<dbReference type="GO" id="GO:0005739">
    <property type="term" value="C:mitochondrion"/>
    <property type="evidence" value="ECO:0007669"/>
    <property type="project" value="TreeGrafter"/>
</dbReference>
<organism evidence="9 10">
    <name type="scientific">Microthyrium microscopicum</name>
    <dbReference type="NCBI Taxonomy" id="703497"/>
    <lineage>
        <taxon>Eukaryota</taxon>
        <taxon>Fungi</taxon>
        <taxon>Dikarya</taxon>
        <taxon>Ascomycota</taxon>
        <taxon>Pezizomycotina</taxon>
        <taxon>Dothideomycetes</taxon>
        <taxon>Dothideomycetes incertae sedis</taxon>
        <taxon>Microthyriales</taxon>
        <taxon>Microthyriaceae</taxon>
        <taxon>Microthyrium</taxon>
    </lineage>
</organism>
<name>A0A6A6UQ85_9PEZI</name>
<protein>
    <submittedName>
        <fullName evidence="9">ClpP/crotonase</fullName>
    </submittedName>
</protein>
<sequence length="276" mass="29207">MADQLTNQPPSVTTYKLSYPAPHVLLITINRPKQMNSIPVLGHWEADSLFTWFDEEPSLRVAVITGAGDKAFSAGADLIEAGKTRGAGKAQAPVPLSGFMGVSRRVGKKPIIAAVNGFALGGGFEICLGCDMIVASPKAQFGLPEALRGLYAGAGGLSRLVRLVGLTQASEIALTGKRLSAEEAVARGVANKVSKTHESVVEEAIEMATLIGELSPDAVIVTKHGLRQALETASVERASQLTQERYGYALSQAPNFRIGLTAFAQKQKPNWVASKL</sequence>
<comment type="subcellular location">
    <subcellularLocation>
        <location evidence="1">Peroxisome</location>
    </subcellularLocation>
</comment>
<evidence type="ECO:0000256" key="4">
    <source>
        <dbReference type="ARBA" id="ARBA00023026"/>
    </source>
</evidence>
<dbReference type="GO" id="GO:0006635">
    <property type="term" value="P:fatty acid beta-oxidation"/>
    <property type="evidence" value="ECO:0007669"/>
    <property type="project" value="TreeGrafter"/>
</dbReference>
<evidence type="ECO:0000313" key="10">
    <source>
        <dbReference type="Proteomes" id="UP000799302"/>
    </source>
</evidence>
<evidence type="ECO:0000313" key="9">
    <source>
        <dbReference type="EMBL" id="KAF2674432.1"/>
    </source>
</evidence>
<dbReference type="Proteomes" id="UP000799302">
    <property type="component" value="Unassembled WGS sequence"/>
</dbReference>
<dbReference type="SUPFAM" id="SSF52096">
    <property type="entry name" value="ClpP/crotonase"/>
    <property type="match status" value="1"/>
</dbReference>
<dbReference type="FunFam" id="3.90.226.10:FF:000074">
    <property type="entry name" value="Enoyl-CoA hydratase (AFU_orthologue AFUA_2G10650)"/>
    <property type="match status" value="1"/>
</dbReference>
<comment type="similarity">
    <text evidence="3 8">Belongs to the enoyl-CoA hydratase/isomerase family.</text>
</comment>
<keyword evidence="5" id="KW-0576">Peroxisome</keyword>
<evidence type="ECO:0000256" key="5">
    <source>
        <dbReference type="ARBA" id="ARBA00023140"/>
    </source>
</evidence>
<evidence type="ECO:0000256" key="8">
    <source>
        <dbReference type="RuleBase" id="RU003707"/>
    </source>
</evidence>
<keyword evidence="4" id="KW-0843">Virulence</keyword>
<dbReference type="CDD" id="cd06558">
    <property type="entry name" value="crotonase-like"/>
    <property type="match status" value="1"/>
</dbReference>
<keyword evidence="7" id="KW-0456">Lyase</keyword>
<dbReference type="GO" id="GO:0016853">
    <property type="term" value="F:isomerase activity"/>
    <property type="evidence" value="ECO:0007669"/>
    <property type="project" value="UniProtKB-KW"/>
</dbReference>
<dbReference type="Gene3D" id="3.90.226.10">
    <property type="entry name" value="2-enoyl-CoA Hydratase, Chain A, domain 1"/>
    <property type="match status" value="1"/>
</dbReference>
<comment type="pathway">
    <text evidence="2">Siderophore biosynthesis.</text>
</comment>
<dbReference type="OrthoDB" id="2139957at2759"/>
<dbReference type="PANTHER" id="PTHR11941">
    <property type="entry name" value="ENOYL-COA HYDRATASE-RELATED"/>
    <property type="match status" value="1"/>
</dbReference>
<dbReference type="AlphaFoldDB" id="A0A6A6UQ85"/>